<dbReference type="InterPro" id="IPR023214">
    <property type="entry name" value="HAD_sf"/>
</dbReference>
<dbReference type="Gene3D" id="1.10.150.240">
    <property type="entry name" value="Putative phosphatase, domain 2"/>
    <property type="match status" value="1"/>
</dbReference>
<reference evidence="2" key="1">
    <citation type="journal article" date="2020" name="Fungal Divers.">
        <title>Resolving the Mortierellaceae phylogeny through synthesis of multi-gene phylogenetics and phylogenomics.</title>
        <authorList>
            <person name="Vandepol N."/>
            <person name="Liber J."/>
            <person name="Desiro A."/>
            <person name="Na H."/>
            <person name="Kennedy M."/>
            <person name="Barry K."/>
            <person name="Grigoriev I.V."/>
            <person name="Miller A.N."/>
            <person name="O'Donnell K."/>
            <person name="Stajich J.E."/>
            <person name="Bonito G."/>
        </authorList>
    </citation>
    <scope>NUCLEOTIDE SEQUENCE</scope>
    <source>
        <strain evidence="2">NVP1</strain>
    </source>
</reference>
<dbReference type="Proteomes" id="UP000696485">
    <property type="component" value="Unassembled WGS sequence"/>
</dbReference>
<name>A0A9P5VL33_9FUNG</name>
<dbReference type="AlphaFoldDB" id="A0A9P5VL33"/>
<dbReference type="PANTHER" id="PTHR43481:SF4">
    <property type="entry name" value="GLYCEROL-1-PHOSPHATE PHOSPHOHYDROLASE 1-RELATED"/>
    <property type="match status" value="1"/>
</dbReference>
<dbReference type="PANTHER" id="PTHR43481">
    <property type="entry name" value="FRUCTOSE-1-PHOSPHATE PHOSPHATASE"/>
    <property type="match status" value="1"/>
</dbReference>
<dbReference type="InterPro" id="IPR051806">
    <property type="entry name" value="HAD-like_SPP"/>
</dbReference>
<evidence type="ECO:0000256" key="1">
    <source>
        <dbReference type="SAM" id="MobiDB-lite"/>
    </source>
</evidence>
<dbReference type="GO" id="GO:0050308">
    <property type="term" value="F:sugar-phosphatase activity"/>
    <property type="evidence" value="ECO:0007669"/>
    <property type="project" value="TreeGrafter"/>
</dbReference>
<dbReference type="InterPro" id="IPR023198">
    <property type="entry name" value="PGP-like_dom2"/>
</dbReference>
<gene>
    <name evidence="2" type="ORF">BG006_006837</name>
</gene>
<accession>A0A9P5VL33</accession>
<evidence type="ECO:0000313" key="3">
    <source>
        <dbReference type="Proteomes" id="UP000696485"/>
    </source>
</evidence>
<dbReference type="Gene3D" id="3.40.50.1000">
    <property type="entry name" value="HAD superfamily/HAD-like"/>
    <property type="match status" value="1"/>
</dbReference>
<protein>
    <submittedName>
        <fullName evidence="2">Uncharacterized protein</fullName>
    </submittedName>
</protein>
<proteinExistence type="predicted"/>
<keyword evidence="3" id="KW-1185">Reference proteome</keyword>
<dbReference type="EMBL" id="JAAAUY010000415">
    <property type="protein sequence ID" value="KAF9330197.1"/>
    <property type="molecule type" value="Genomic_DNA"/>
</dbReference>
<dbReference type="Pfam" id="PF00702">
    <property type="entry name" value="Hydrolase"/>
    <property type="match status" value="1"/>
</dbReference>
<feature type="region of interest" description="Disordered" evidence="1">
    <location>
        <begin position="200"/>
        <end position="220"/>
    </location>
</feature>
<comment type="caution">
    <text evidence="2">The sequence shown here is derived from an EMBL/GenBank/DDBJ whole genome shotgun (WGS) entry which is preliminary data.</text>
</comment>
<sequence length="220" mass="24229">MTLSTYLEFPIRVRGILFDMDGTLIDTTLIVEKHWKRWCEEHGIDYPTLIASSHGRSCKVVVGEFAPLHLRDHFLTDEHIRQFEDSVTVDKKGMIVIPGAVELLGPLPQTLWAVVTSAGHDMAVQRFAQIGVEPPVLVTIVHVARGKPAPDGYLLGAEKIGLNPRDLLSLRTRRRGSGRHCGRGKSYYWDADGDNGCRESEGGRGQVGDQEFSGVGGEIG</sequence>
<dbReference type="SUPFAM" id="SSF56784">
    <property type="entry name" value="HAD-like"/>
    <property type="match status" value="1"/>
</dbReference>
<evidence type="ECO:0000313" key="2">
    <source>
        <dbReference type="EMBL" id="KAF9330197.1"/>
    </source>
</evidence>
<dbReference type="InterPro" id="IPR036412">
    <property type="entry name" value="HAD-like_sf"/>
</dbReference>
<organism evidence="2 3">
    <name type="scientific">Podila minutissima</name>
    <dbReference type="NCBI Taxonomy" id="64525"/>
    <lineage>
        <taxon>Eukaryota</taxon>
        <taxon>Fungi</taxon>
        <taxon>Fungi incertae sedis</taxon>
        <taxon>Mucoromycota</taxon>
        <taxon>Mortierellomycotina</taxon>
        <taxon>Mortierellomycetes</taxon>
        <taxon>Mortierellales</taxon>
        <taxon>Mortierellaceae</taxon>
        <taxon>Podila</taxon>
    </lineage>
</organism>